<comment type="caution">
    <text evidence="1">The sequence shown here is derived from an EMBL/GenBank/DDBJ whole genome shotgun (WGS) entry which is preliminary data.</text>
</comment>
<evidence type="ECO:0000313" key="1">
    <source>
        <dbReference type="EMBL" id="KAJ8622081.1"/>
    </source>
</evidence>
<reference evidence="1 2" key="1">
    <citation type="journal article" date="2022" name="Hortic Res">
        <title>A haplotype resolved chromosomal level avocado genome allows analysis of novel avocado genes.</title>
        <authorList>
            <person name="Nath O."/>
            <person name="Fletcher S.J."/>
            <person name="Hayward A."/>
            <person name="Shaw L.M."/>
            <person name="Masouleh A.K."/>
            <person name="Furtado A."/>
            <person name="Henry R.J."/>
            <person name="Mitter N."/>
        </authorList>
    </citation>
    <scope>NUCLEOTIDE SEQUENCE [LARGE SCALE GENOMIC DNA]</scope>
    <source>
        <strain evidence="2">cv. Hass</strain>
    </source>
</reference>
<sequence length="91" mass="9507">MGCCLTSASQTVPSSQLAPAPSPSLPGGHLHLFPLNQRLLSFSSSSYFQQTCTTRSRGQPPAISPAAALFSTAVRPLQLPPTHVNSASFPT</sequence>
<organism evidence="1 2">
    <name type="scientific">Persea americana</name>
    <name type="common">Avocado</name>
    <dbReference type="NCBI Taxonomy" id="3435"/>
    <lineage>
        <taxon>Eukaryota</taxon>
        <taxon>Viridiplantae</taxon>
        <taxon>Streptophyta</taxon>
        <taxon>Embryophyta</taxon>
        <taxon>Tracheophyta</taxon>
        <taxon>Spermatophyta</taxon>
        <taxon>Magnoliopsida</taxon>
        <taxon>Magnoliidae</taxon>
        <taxon>Laurales</taxon>
        <taxon>Lauraceae</taxon>
        <taxon>Persea</taxon>
    </lineage>
</organism>
<protein>
    <submittedName>
        <fullName evidence="1">Uncharacterized protein</fullName>
    </submittedName>
</protein>
<evidence type="ECO:0000313" key="2">
    <source>
        <dbReference type="Proteomes" id="UP001234297"/>
    </source>
</evidence>
<accession>A0ACC2KLT4</accession>
<gene>
    <name evidence="1" type="ORF">MRB53_030610</name>
</gene>
<keyword evidence="2" id="KW-1185">Reference proteome</keyword>
<name>A0ACC2KLT4_PERAE</name>
<dbReference type="Proteomes" id="UP001234297">
    <property type="component" value="Chromosome 10"/>
</dbReference>
<dbReference type="EMBL" id="CM056818">
    <property type="protein sequence ID" value="KAJ8622081.1"/>
    <property type="molecule type" value="Genomic_DNA"/>
</dbReference>
<proteinExistence type="predicted"/>